<name>U4KV80_PYROM</name>
<accession>U4KV80</accession>
<dbReference type="AlphaFoldDB" id="U4KV80"/>
<gene>
    <name evidence="1" type="ORF">PCON_04709</name>
</gene>
<evidence type="ECO:0000313" key="1">
    <source>
        <dbReference type="EMBL" id="CCX05122.1"/>
    </source>
</evidence>
<reference evidence="1 2" key="1">
    <citation type="journal article" date="2013" name="PLoS Genet.">
        <title>The genome and development-dependent transcriptomes of Pyronema confluens: a window into fungal evolution.</title>
        <authorList>
            <person name="Traeger S."/>
            <person name="Altegoer F."/>
            <person name="Freitag M."/>
            <person name="Gabaldon T."/>
            <person name="Kempken F."/>
            <person name="Kumar A."/>
            <person name="Marcet-Houben M."/>
            <person name="Poggeler S."/>
            <person name="Stajich J.E."/>
            <person name="Nowrousian M."/>
        </authorList>
    </citation>
    <scope>NUCLEOTIDE SEQUENCE [LARGE SCALE GENOMIC DNA]</scope>
    <source>
        <strain evidence="2">CBS 100304</strain>
        <tissue evidence="1">Vegetative mycelium</tissue>
    </source>
</reference>
<dbReference type="EMBL" id="HF935234">
    <property type="protein sequence ID" value="CCX05122.1"/>
    <property type="molecule type" value="Genomic_DNA"/>
</dbReference>
<proteinExistence type="predicted"/>
<evidence type="ECO:0000313" key="2">
    <source>
        <dbReference type="Proteomes" id="UP000018144"/>
    </source>
</evidence>
<keyword evidence="2" id="KW-1185">Reference proteome</keyword>
<organism evidence="1 2">
    <name type="scientific">Pyronema omphalodes (strain CBS 100304)</name>
    <name type="common">Pyronema confluens</name>
    <dbReference type="NCBI Taxonomy" id="1076935"/>
    <lineage>
        <taxon>Eukaryota</taxon>
        <taxon>Fungi</taxon>
        <taxon>Dikarya</taxon>
        <taxon>Ascomycota</taxon>
        <taxon>Pezizomycotina</taxon>
        <taxon>Pezizomycetes</taxon>
        <taxon>Pezizales</taxon>
        <taxon>Pyronemataceae</taxon>
        <taxon>Pyronema</taxon>
    </lineage>
</organism>
<protein>
    <submittedName>
        <fullName evidence="1">Uncharacterized protein</fullName>
    </submittedName>
</protein>
<sequence length="71" mass="7695">MPSSRSSYYRQLVVIASLQSFRHCPSAHSVPLHFTTTGGSLFPSPPSSVLPSNNRVFSAVCFPASVNWSNP</sequence>
<dbReference type="Proteomes" id="UP000018144">
    <property type="component" value="Unassembled WGS sequence"/>
</dbReference>